<evidence type="ECO:0000313" key="1">
    <source>
        <dbReference type="EMBL" id="ABW02683.1"/>
    </source>
</evidence>
<protein>
    <submittedName>
        <fullName evidence="1">Uncharacterized protein</fullName>
    </submittedName>
</protein>
<name>A8MB54_CALMQ</name>
<gene>
    <name evidence="1" type="ordered locus">Cmaq_1866</name>
</gene>
<dbReference type="HOGENOM" id="CLU_2581198_0_0_2"/>
<dbReference type="Proteomes" id="UP000001137">
    <property type="component" value="Chromosome"/>
</dbReference>
<dbReference type="AlphaFoldDB" id="A8MB54"/>
<reference evidence="1 2" key="1">
    <citation type="submission" date="2007-10" db="EMBL/GenBank/DDBJ databases">
        <title>Complete sequence of Caldivirga maquilingensis IC-167.</title>
        <authorList>
            <consortium name="US DOE Joint Genome Institute"/>
            <person name="Copeland A."/>
            <person name="Lucas S."/>
            <person name="Lapidus A."/>
            <person name="Barry K."/>
            <person name="Glavina del Rio T."/>
            <person name="Dalin E."/>
            <person name="Tice H."/>
            <person name="Pitluck S."/>
            <person name="Saunders E."/>
            <person name="Brettin T."/>
            <person name="Bruce D."/>
            <person name="Detter J.C."/>
            <person name="Han C."/>
            <person name="Schmutz J."/>
            <person name="Larimer F."/>
            <person name="Land M."/>
            <person name="Hauser L."/>
            <person name="Kyrpides N."/>
            <person name="Ivanova N."/>
            <person name="Biddle J.F."/>
            <person name="Zhang Z."/>
            <person name="Fitz-Gibbon S.T."/>
            <person name="Lowe T.M."/>
            <person name="Saltikov C."/>
            <person name="House C.H."/>
            <person name="Richardson P."/>
        </authorList>
    </citation>
    <scope>NUCLEOTIDE SEQUENCE [LARGE SCALE GENOMIC DNA]</scope>
    <source>
        <strain evidence="2">ATCC 700844 / DSM 13496 / JCM 10307 / IC-167</strain>
    </source>
</reference>
<evidence type="ECO:0000313" key="2">
    <source>
        <dbReference type="Proteomes" id="UP000001137"/>
    </source>
</evidence>
<dbReference type="eggNOG" id="arCOG07748">
    <property type="taxonomic scope" value="Archaea"/>
</dbReference>
<proteinExistence type="predicted"/>
<sequence>MLLLRELAYRGGKARLKYLKVYRTILEWGGGDYAAYILNRLKDGSLIKIDGNYIILTATIQPSSPTRLEREAREMLIRGI</sequence>
<dbReference type="EMBL" id="CP000852">
    <property type="protein sequence ID" value="ABW02683.1"/>
    <property type="molecule type" value="Genomic_DNA"/>
</dbReference>
<keyword evidence="2" id="KW-1185">Reference proteome</keyword>
<dbReference type="KEGG" id="cma:Cmaq_1866"/>
<organism evidence="1 2">
    <name type="scientific">Caldivirga maquilingensis (strain ATCC 700844 / DSM 13496 / JCM 10307 / IC-167)</name>
    <dbReference type="NCBI Taxonomy" id="397948"/>
    <lineage>
        <taxon>Archaea</taxon>
        <taxon>Thermoproteota</taxon>
        <taxon>Thermoprotei</taxon>
        <taxon>Thermoproteales</taxon>
        <taxon>Thermoproteaceae</taxon>
        <taxon>Caldivirga</taxon>
    </lineage>
</organism>
<accession>A8MB54</accession>
<dbReference type="STRING" id="397948.Cmaq_1866"/>